<protein>
    <submittedName>
        <fullName evidence="1">Uncharacterized protein</fullName>
    </submittedName>
</protein>
<name>A0A163JP38_ABSGL</name>
<keyword evidence="2" id="KW-1185">Reference proteome</keyword>
<dbReference type="OrthoDB" id="413653at2759"/>
<sequence>MPRSPLPVEHPPESLTLEPYWKQSGRWPSSGQSILANYNADSITIYMDVSKVIAERAVKKQRGFRVGHEPMRVYTSFVPMQAYTEWNTKLDPPHKLKYQQDIIAIRERRMKPSRAVYENNNNNITNRNSSNSEQRRTLAVRIERRIFDHWIEIAKPITEEDAPYLDDVGDLFHGTEDFNGWVFLDGYWRYHMYEKPDVAYRWVNDVHPCLPLNGARPQQRLARQSLQLRLHGDMAIALDRACLGVEDITPFVNEMRTRLTLKQIVPDLWTPTESPYPAPSFKYT</sequence>
<gene>
    <name evidence="1" type="primary">ABSGL_08050.1 scaffold 9578</name>
</gene>
<evidence type="ECO:0000313" key="1">
    <source>
        <dbReference type="EMBL" id="SAM02271.1"/>
    </source>
</evidence>
<dbReference type="AlphaFoldDB" id="A0A163JP38"/>
<proteinExistence type="predicted"/>
<dbReference type="EMBL" id="LT553800">
    <property type="protein sequence ID" value="SAM02271.1"/>
    <property type="molecule type" value="Genomic_DNA"/>
</dbReference>
<dbReference type="STRING" id="4829.A0A163JP38"/>
<accession>A0A163JP38</accession>
<reference evidence="1" key="1">
    <citation type="submission" date="2016-04" db="EMBL/GenBank/DDBJ databases">
        <authorList>
            <person name="Evans L.H."/>
            <person name="Alamgir A."/>
            <person name="Owens N."/>
            <person name="Weber N.D."/>
            <person name="Virtaneva K."/>
            <person name="Barbian K."/>
            <person name="Babar A."/>
            <person name="Rosenke K."/>
        </authorList>
    </citation>
    <scope>NUCLEOTIDE SEQUENCE [LARGE SCALE GENOMIC DNA]</scope>
    <source>
        <strain evidence="1">CBS 101.48</strain>
    </source>
</reference>
<dbReference type="InParanoid" id="A0A163JP38"/>
<dbReference type="Proteomes" id="UP000078561">
    <property type="component" value="Unassembled WGS sequence"/>
</dbReference>
<organism evidence="1">
    <name type="scientific">Absidia glauca</name>
    <name type="common">Pin mould</name>
    <dbReference type="NCBI Taxonomy" id="4829"/>
    <lineage>
        <taxon>Eukaryota</taxon>
        <taxon>Fungi</taxon>
        <taxon>Fungi incertae sedis</taxon>
        <taxon>Mucoromycota</taxon>
        <taxon>Mucoromycotina</taxon>
        <taxon>Mucoromycetes</taxon>
        <taxon>Mucorales</taxon>
        <taxon>Cunninghamellaceae</taxon>
        <taxon>Absidia</taxon>
    </lineage>
</organism>
<evidence type="ECO:0000313" key="2">
    <source>
        <dbReference type="Proteomes" id="UP000078561"/>
    </source>
</evidence>